<comment type="caution">
    <text evidence="2">The sequence shown here is derived from an EMBL/GenBank/DDBJ whole genome shotgun (WGS) entry which is preliminary data.</text>
</comment>
<sequence>MDLADEHQASSMDLFTFLSREMEKTLRRSAGLSVPQSAFDGSRLVIPCLRTGPLSRRSPSPPLHTPVKPSSSSRRKKCQRGAPSCVSAGEESPMAAAVRSGAVVSLPADAFQGFSEGLVLVLVPEPCDEGFEDEPPFDPVPERFKDEPPPDPVPEHFEKELVLVLAS</sequence>
<protein>
    <submittedName>
        <fullName evidence="2">Uncharacterized protein</fullName>
    </submittedName>
</protein>
<feature type="region of interest" description="Disordered" evidence="1">
    <location>
        <begin position="50"/>
        <end position="91"/>
    </location>
</feature>
<evidence type="ECO:0000313" key="3">
    <source>
        <dbReference type="Proteomes" id="UP001311232"/>
    </source>
</evidence>
<reference evidence="2 3" key="1">
    <citation type="submission" date="2021-06" db="EMBL/GenBank/DDBJ databases">
        <authorList>
            <person name="Palmer J.M."/>
        </authorList>
    </citation>
    <scope>NUCLEOTIDE SEQUENCE [LARGE SCALE GENOMIC DNA]</scope>
    <source>
        <strain evidence="2 3">MEX-2019</strain>
        <tissue evidence="2">Muscle</tissue>
    </source>
</reference>
<proteinExistence type="predicted"/>
<feature type="compositionally biased region" description="Basic and acidic residues" evidence="1">
    <location>
        <begin position="140"/>
        <end position="155"/>
    </location>
</feature>
<name>A0AAV9S0Y7_9TELE</name>
<dbReference type="Proteomes" id="UP001311232">
    <property type="component" value="Unassembled WGS sequence"/>
</dbReference>
<accession>A0AAV9S0Y7</accession>
<keyword evidence="3" id="KW-1185">Reference proteome</keyword>
<evidence type="ECO:0000256" key="1">
    <source>
        <dbReference type="SAM" id="MobiDB-lite"/>
    </source>
</evidence>
<dbReference type="EMBL" id="JAHHUM010001031">
    <property type="protein sequence ID" value="KAK5614976.1"/>
    <property type="molecule type" value="Genomic_DNA"/>
</dbReference>
<dbReference type="AlphaFoldDB" id="A0AAV9S0Y7"/>
<evidence type="ECO:0000313" key="2">
    <source>
        <dbReference type="EMBL" id="KAK5614976.1"/>
    </source>
</evidence>
<organism evidence="2 3">
    <name type="scientific">Crenichthys baileyi</name>
    <name type="common">White River springfish</name>
    <dbReference type="NCBI Taxonomy" id="28760"/>
    <lineage>
        <taxon>Eukaryota</taxon>
        <taxon>Metazoa</taxon>
        <taxon>Chordata</taxon>
        <taxon>Craniata</taxon>
        <taxon>Vertebrata</taxon>
        <taxon>Euteleostomi</taxon>
        <taxon>Actinopterygii</taxon>
        <taxon>Neopterygii</taxon>
        <taxon>Teleostei</taxon>
        <taxon>Neoteleostei</taxon>
        <taxon>Acanthomorphata</taxon>
        <taxon>Ovalentaria</taxon>
        <taxon>Atherinomorphae</taxon>
        <taxon>Cyprinodontiformes</taxon>
        <taxon>Goodeidae</taxon>
        <taxon>Crenichthys</taxon>
    </lineage>
</organism>
<feature type="region of interest" description="Disordered" evidence="1">
    <location>
        <begin position="130"/>
        <end position="155"/>
    </location>
</feature>
<gene>
    <name evidence="2" type="ORF">CRENBAI_007936</name>
</gene>